<reference evidence="1 2" key="1">
    <citation type="submission" date="2016-04" db="EMBL/GenBank/DDBJ databases">
        <authorList>
            <person name="Evans L.H."/>
            <person name="Alamgir A."/>
            <person name="Owens N."/>
            <person name="Weber N.D."/>
            <person name="Virtaneva K."/>
            <person name="Barbian K."/>
            <person name="Babar A."/>
            <person name="Rosenke K."/>
        </authorList>
    </citation>
    <scope>NUCLEOTIDE SEQUENCE [LARGE SCALE GENOMIC DNA]</scope>
    <source>
        <strain evidence="1">NIES-2108</strain>
    </source>
</reference>
<proteinExistence type="predicted"/>
<dbReference type="AlphaFoldDB" id="A0A367R5A4"/>
<comment type="caution">
    <text evidence="1">The sequence shown here is derived from an EMBL/GenBank/DDBJ whole genome shotgun (WGS) entry which is preliminary data.</text>
</comment>
<gene>
    <name evidence="1" type="ORF">A6769_32510</name>
</gene>
<accession>A0A367R5A4</accession>
<organism evidence="1 2">
    <name type="scientific">Nostoc punctiforme NIES-2108</name>
    <dbReference type="NCBI Taxonomy" id="1356359"/>
    <lineage>
        <taxon>Bacteria</taxon>
        <taxon>Bacillati</taxon>
        <taxon>Cyanobacteriota</taxon>
        <taxon>Cyanophyceae</taxon>
        <taxon>Nostocales</taxon>
        <taxon>Nostocaceae</taxon>
        <taxon>Nostoc</taxon>
    </lineage>
</organism>
<protein>
    <submittedName>
        <fullName evidence="1">Uncharacterized protein</fullName>
    </submittedName>
</protein>
<sequence>MREITRVELISPYANRLSPELQAVIDTNQIRVLVGMDYCVELGFDGEEQGKQVDFRPQLPLIMSW</sequence>
<dbReference type="EMBL" id="LXQE01000182">
    <property type="protein sequence ID" value="RCJ30803.1"/>
    <property type="molecule type" value="Genomic_DNA"/>
</dbReference>
<evidence type="ECO:0000313" key="2">
    <source>
        <dbReference type="Proteomes" id="UP000252085"/>
    </source>
</evidence>
<dbReference type="Proteomes" id="UP000252085">
    <property type="component" value="Unassembled WGS sequence"/>
</dbReference>
<evidence type="ECO:0000313" key="1">
    <source>
        <dbReference type="EMBL" id="RCJ30803.1"/>
    </source>
</evidence>
<name>A0A367R5A4_NOSPU</name>